<sequence length="629" mass="71707">MLYHNYRKFIGLRQHFLRESATDIRARTVLVTGIPPQYQTVESLTTYFSCLNIGTVDQVAMNREVGELEAVLKKRFVYLDKLERAYMKLIRRSFGHSNSEIVSGTNSSSEQQPLLPYDQLNEEINLDQITSKRPTIKIGLFGLFGKRVDAINYYYSQYQLYDRKATEKRSQYYPPTSSAFVTFTTQNAANIAAQTLNSHKPLQFVTRMAREPRDIYWPNATIDPVKKSLYTTLVQIAVLLLVVLWTVPSTLVSSFLEWRSIVKYFPELDNLSPSPWVSGFLQGSLPTIAVAGLSSLFPPVMLMLSKLQGLRTYSSIQNAQMSKYFLLIFVNILLVFIIAGTVFKTIAMGFENLRELLSQLGEKLPEVSSFFINYVILQGFVVLPLFELTRAGYLLFGGISKLTCQTPRDRSEYLSPVFVNYGTMYSVPVLLFIVILTYSTISPLITIFGTLYSLIGYTIYRHHLIYVYRTRYDSGGSSWPVLFQRLLWGLILFQLTMTAVLSLKDVKWLSGLTFPLVFITMLFGYFCEQNLTRYAKVLSLDIASDLDATATPDSEDDPYYPREPTPTTPSLFNSSIRGDKWQSITRVAGVLDMQDTEYHHPALVGELPYLWLPKGYTSRSSDYFNTPST</sequence>
<dbReference type="InterPro" id="IPR045122">
    <property type="entry name" value="Csc1-like"/>
</dbReference>
<evidence type="ECO:0000259" key="4">
    <source>
        <dbReference type="Pfam" id="PF14703"/>
    </source>
</evidence>
<feature type="transmembrane region" description="Helical" evidence="2">
    <location>
        <begin position="441"/>
        <end position="460"/>
    </location>
</feature>
<feature type="transmembrane region" description="Helical" evidence="2">
    <location>
        <begin position="508"/>
        <end position="527"/>
    </location>
</feature>
<dbReference type="PANTHER" id="PTHR13018">
    <property type="entry name" value="PROBABLE MEMBRANE PROTEIN DUF221-RELATED"/>
    <property type="match status" value="1"/>
</dbReference>
<evidence type="ECO:0000256" key="1">
    <source>
        <dbReference type="SAM" id="MobiDB-lite"/>
    </source>
</evidence>
<feature type="transmembrane region" description="Helical" evidence="2">
    <location>
        <begin position="236"/>
        <end position="256"/>
    </location>
</feature>
<evidence type="ECO:0000313" key="5">
    <source>
        <dbReference type="EMBL" id="KAK9767380.1"/>
    </source>
</evidence>
<reference evidence="5 6" key="1">
    <citation type="submission" date="2023-04" db="EMBL/GenBank/DDBJ databases">
        <title>Genome of Basidiobolus ranarum AG-B5.</title>
        <authorList>
            <person name="Stajich J.E."/>
            <person name="Carter-House D."/>
            <person name="Gryganskyi A."/>
        </authorList>
    </citation>
    <scope>NUCLEOTIDE SEQUENCE [LARGE SCALE GENOMIC DNA]</scope>
    <source>
        <strain evidence="5 6">AG-B5</strain>
    </source>
</reference>
<dbReference type="Proteomes" id="UP001479436">
    <property type="component" value="Unassembled WGS sequence"/>
</dbReference>
<gene>
    <name evidence="5" type="ORF">K7432_002865</name>
</gene>
<evidence type="ECO:0000313" key="6">
    <source>
        <dbReference type="Proteomes" id="UP001479436"/>
    </source>
</evidence>
<evidence type="ECO:0000259" key="3">
    <source>
        <dbReference type="Pfam" id="PF02714"/>
    </source>
</evidence>
<accession>A0ABR2X0V8</accession>
<feature type="domain" description="CSC1/OSCA1-like 7TM region" evidence="3">
    <location>
        <begin position="233"/>
        <end position="500"/>
    </location>
</feature>
<keyword evidence="2" id="KW-0812">Transmembrane</keyword>
<dbReference type="Pfam" id="PF14703">
    <property type="entry name" value="PHM7_cyt"/>
    <property type="match status" value="1"/>
</dbReference>
<feature type="region of interest" description="Disordered" evidence="1">
    <location>
        <begin position="549"/>
        <end position="571"/>
    </location>
</feature>
<feature type="transmembrane region" description="Helical" evidence="2">
    <location>
        <begin position="417"/>
        <end position="435"/>
    </location>
</feature>
<dbReference type="PANTHER" id="PTHR13018:SF5">
    <property type="entry name" value="RE44586P"/>
    <property type="match status" value="1"/>
</dbReference>
<feature type="transmembrane region" description="Helical" evidence="2">
    <location>
        <begin position="370"/>
        <end position="396"/>
    </location>
</feature>
<feature type="transmembrane region" description="Helical" evidence="2">
    <location>
        <begin position="481"/>
        <end position="502"/>
    </location>
</feature>
<feature type="transmembrane region" description="Helical" evidence="2">
    <location>
        <begin position="324"/>
        <end position="350"/>
    </location>
</feature>
<keyword evidence="6" id="KW-1185">Reference proteome</keyword>
<feature type="transmembrane region" description="Helical" evidence="2">
    <location>
        <begin position="276"/>
        <end position="304"/>
    </location>
</feature>
<dbReference type="InterPro" id="IPR027815">
    <property type="entry name" value="CSC1/OSCA1-like_cyt"/>
</dbReference>
<dbReference type="InterPro" id="IPR003864">
    <property type="entry name" value="CSC1/OSCA1-like_7TM"/>
</dbReference>
<dbReference type="Pfam" id="PF02714">
    <property type="entry name" value="RSN1_7TM"/>
    <property type="match status" value="1"/>
</dbReference>
<keyword evidence="2" id="KW-1133">Transmembrane helix</keyword>
<name>A0ABR2X0V8_9FUNG</name>
<protein>
    <recommendedName>
        <fullName evidence="7">DUF221-domain-containing protein</fullName>
    </recommendedName>
</protein>
<dbReference type="EMBL" id="JASJQH010000081">
    <property type="protein sequence ID" value="KAK9767380.1"/>
    <property type="molecule type" value="Genomic_DNA"/>
</dbReference>
<evidence type="ECO:0000256" key="2">
    <source>
        <dbReference type="SAM" id="Phobius"/>
    </source>
</evidence>
<evidence type="ECO:0008006" key="7">
    <source>
        <dbReference type="Google" id="ProtNLM"/>
    </source>
</evidence>
<proteinExistence type="predicted"/>
<keyword evidence="2" id="KW-0472">Membrane</keyword>
<comment type="caution">
    <text evidence="5">The sequence shown here is derived from an EMBL/GenBank/DDBJ whole genome shotgun (WGS) entry which is preliminary data.</text>
</comment>
<organism evidence="5 6">
    <name type="scientific">Basidiobolus ranarum</name>
    <dbReference type="NCBI Taxonomy" id="34480"/>
    <lineage>
        <taxon>Eukaryota</taxon>
        <taxon>Fungi</taxon>
        <taxon>Fungi incertae sedis</taxon>
        <taxon>Zoopagomycota</taxon>
        <taxon>Entomophthoromycotina</taxon>
        <taxon>Basidiobolomycetes</taxon>
        <taxon>Basidiobolales</taxon>
        <taxon>Basidiobolaceae</taxon>
        <taxon>Basidiobolus</taxon>
    </lineage>
</organism>
<feature type="domain" description="CSC1/OSCA1-like cytosolic" evidence="4">
    <location>
        <begin position="26"/>
        <end position="219"/>
    </location>
</feature>